<dbReference type="EMBL" id="QXGB01004812">
    <property type="protein sequence ID" value="KAE9164938.1"/>
    <property type="molecule type" value="Genomic_DNA"/>
</dbReference>
<evidence type="ECO:0000256" key="3">
    <source>
        <dbReference type="ARBA" id="ARBA00022525"/>
    </source>
</evidence>
<evidence type="ECO:0000313" key="11">
    <source>
        <dbReference type="EMBL" id="KAE9069618.1"/>
    </source>
</evidence>
<dbReference type="EMBL" id="QXFZ01004718">
    <property type="protein sequence ID" value="KAE9063214.1"/>
    <property type="molecule type" value="Genomic_DNA"/>
</dbReference>
<evidence type="ECO:0000313" key="20">
    <source>
        <dbReference type="Proteomes" id="UP000440367"/>
    </source>
</evidence>
<evidence type="ECO:0000313" key="25">
    <source>
        <dbReference type="Proteomes" id="UP000486351"/>
    </source>
</evidence>
<evidence type="ECO:0000313" key="7">
    <source>
        <dbReference type="EMBL" id="KAE8919525.1"/>
    </source>
</evidence>
<dbReference type="EMBL" id="QXFY01003688">
    <property type="protein sequence ID" value="KAE9282907.1"/>
    <property type="molecule type" value="Genomic_DNA"/>
</dbReference>
<feature type="signal peptide" evidence="5">
    <location>
        <begin position="1"/>
        <end position="24"/>
    </location>
</feature>
<evidence type="ECO:0000313" key="12">
    <source>
        <dbReference type="EMBL" id="KAE9164938.1"/>
    </source>
</evidence>
<comment type="domain">
    <text evidence="5">The RxLR-dEER motif acts to carry the protein into the host cell cytoplasm through binding to cell surface phosphatidylinositol-3-phosphate.</text>
</comment>
<evidence type="ECO:0000313" key="10">
    <source>
        <dbReference type="EMBL" id="KAE9063349.1"/>
    </source>
</evidence>
<sequence>MRLLQGLLYAAAVALAASTHDVAASTTSEEMNLSQLAQKEGKEAGPAESRFLRKHVPADDEEEDDEERGAEWLTKLLKLDLKKLDDLPPQKAIEMVNLGKLDDVANVKKLNVKKVDDELARMHDDFKFIIDDILPQYKKAGGTPDELRKSIIASGVTQEGAINSVLNWLKHVPSA</sequence>
<keyword evidence="3 5" id="KW-0964">Secreted</keyword>
<reference evidence="17 18" key="1">
    <citation type="submission" date="2018-08" db="EMBL/GenBank/DDBJ databases">
        <title>Genomic investigation of the strawberry pathogen Phytophthora fragariae indicates pathogenicity is determined by transcriptional variation in three key races.</title>
        <authorList>
            <person name="Adams T.M."/>
            <person name="Armitage A.D."/>
            <person name="Sobczyk M.K."/>
            <person name="Bates H.J."/>
            <person name="Dunwell J.M."/>
            <person name="Nellist C.F."/>
            <person name="Harrison R.J."/>
        </authorList>
    </citation>
    <scope>NUCLEOTIDE SEQUENCE [LARGE SCALE GENOMIC DNA]</scope>
    <source>
        <strain evidence="15 19">A4</strain>
        <strain evidence="14 20">BC-1</strain>
        <strain evidence="13 24">BC-23</strain>
        <strain evidence="12 18">NOV-27</strain>
        <strain evidence="11 21">NOV-5</strain>
        <strain evidence="9 22">NOV-71</strain>
        <strain evidence="16 25">NOV-77</strain>
        <strain evidence="7 17">NOV-9</strain>
        <strain evidence="10 26">ONT-3</strain>
        <strain evidence="8 23">SCRP245</strain>
    </source>
</reference>
<dbReference type="EMBL" id="QXFW01004158">
    <property type="protein sequence ID" value="KAE8966945.1"/>
    <property type="molecule type" value="Genomic_DNA"/>
</dbReference>
<dbReference type="Proteomes" id="UP000476176">
    <property type="component" value="Unassembled WGS sequence"/>
</dbReference>
<evidence type="ECO:0000256" key="1">
    <source>
        <dbReference type="ARBA" id="ARBA00004613"/>
    </source>
</evidence>
<evidence type="ECO:0000313" key="23">
    <source>
        <dbReference type="Proteomes" id="UP000460718"/>
    </source>
</evidence>
<evidence type="ECO:0000313" key="8">
    <source>
        <dbReference type="EMBL" id="KAE8966945.1"/>
    </source>
</evidence>
<evidence type="ECO:0000313" key="9">
    <source>
        <dbReference type="EMBL" id="KAE9063214.1"/>
    </source>
</evidence>
<dbReference type="Pfam" id="PF16810">
    <property type="entry name" value="RXLR"/>
    <property type="match status" value="1"/>
</dbReference>
<dbReference type="Proteomes" id="UP000440732">
    <property type="component" value="Unassembled WGS sequence"/>
</dbReference>
<dbReference type="Proteomes" id="UP000488956">
    <property type="component" value="Unassembled WGS sequence"/>
</dbReference>
<dbReference type="Proteomes" id="UP000460718">
    <property type="component" value="Unassembled WGS sequence"/>
</dbReference>
<keyword evidence="18" id="KW-1185">Reference proteome</keyword>
<keyword evidence="4 5" id="KW-0732">Signal</keyword>
<proteinExistence type="inferred from homology"/>
<dbReference type="Proteomes" id="UP000441208">
    <property type="component" value="Unassembled WGS sequence"/>
</dbReference>
<evidence type="ECO:0000256" key="6">
    <source>
        <dbReference type="SAM" id="MobiDB-lite"/>
    </source>
</evidence>
<dbReference type="EMBL" id="QXGA01004996">
    <property type="protein sequence ID" value="KAE9069618.1"/>
    <property type="molecule type" value="Genomic_DNA"/>
</dbReference>
<evidence type="ECO:0000313" key="15">
    <source>
        <dbReference type="EMBL" id="KAE9270071.1"/>
    </source>
</evidence>
<gene>
    <name evidence="15" type="ORF">PF001_g28947</name>
    <name evidence="14" type="ORF">PF002_g30198</name>
    <name evidence="13" type="ORF">PF004_g28407</name>
    <name evidence="12" type="ORF">PF005_g29817</name>
    <name evidence="11" type="ORF">PF006_g29534</name>
    <name evidence="9" type="ORF">PF007_g29624</name>
    <name evidence="16" type="ORF">PF008_g27535</name>
    <name evidence="7" type="ORF">PF009_g30168</name>
    <name evidence="10" type="ORF">PF010_g29030</name>
    <name evidence="8" type="ORF">PF011_g27747</name>
</gene>
<dbReference type="EMBL" id="QXFX01004627">
    <property type="protein sequence ID" value="KAE9063349.1"/>
    <property type="molecule type" value="Genomic_DNA"/>
</dbReference>
<evidence type="ECO:0000313" key="17">
    <source>
        <dbReference type="Proteomes" id="UP000429523"/>
    </source>
</evidence>
<evidence type="ECO:0000313" key="14">
    <source>
        <dbReference type="EMBL" id="KAE9170042.1"/>
    </source>
</evidence>
<comment type="subcellular location">
    <subcellularLocation>
        <location evidence="1 5">Secreted</location>
    </subcellularLocation>
</comment>
<feature type="region of interest" description="Disordered" evidence="6">
    <location>
        <begin position="37"/>
        <end position="67"/>
    </location>
</feature>
<evidence type="ECO:0000313" key="19">
    <source>
        <dbReference type="Proteomes" id="UP000437068"/>
    </source>
</evidence>
<dbReference type="OrthoDB" id="124709at2759"/>
<comment type="function">
    <text evidence="5">Effector that suppresses plant defense responses during pathogen infection.</text>
</comment>
<dbReference type="EMBL" id="QXGC01004571">
    <property type="protein sequence ID" value="KAE9168755.1"/>
    <property type="molecule type" value="Genomic_DNA"/>
</dbReference>
<accession>A0A6A4BBF0</accession>
<evidence type="ECO:0000256" key="4">
    <source>
        <dbReference type="ARBA" id="ARBA00022729"/>
    </source>
</evidence>
<comment type="caution">
    <text evidence="15">The sequence shown here is derived from an EMBL/GenBank/DDBJ whole genome shotgun (WGS) entry which is preliminary data.</text>
</comment>
<evidence type="ECO:0000256" key="2">
    <source>
        <dbReference type="ARBA" id="ARBA00010400"/>
    </source>
</evidence>
<dbReference type="Proteomes" id="UP000486351">
    <property type="component" value="Unassembled WGS sequence"/>
</dbReference>
<dbReference type="Proteomes" id="UP000437068">
    <property type="component" value="Unassembled WGS sequence"/>
</dbReference>
<evidence type="ECO:0000256" key="5">
    <source>
        <dbReference type="RuleBase" id="RU367124"/>
    </source>
</evidence>
<comment type="similarity">
    <text evidence="2 5">Belongs to the RxLR effector family.</text>
</comment>
<dbReference type="Proteomes" id="UP000433483">
    <property type="component" value="Unassembled WGS sequence"/>
</dbReference>
<protein>
    <recommendedName>
        <fullName evidence="5">RxLR effector protein</fullName>
    </recommendedName>
</protein>
<evidence type="ECO:0000313" key="18">
    <source>
        <dbReference type="Proteomes" id="UP000433483"/>
    </source>
</evidence>
<evidence type="ECO:0000313" key="13">
    <source>
        <dbReference type="EMBL" id="KAE9168755.1"/>
    </source>
</evidence>
<organism evidence="15 19">
    <name type="scientific">Phytophthora fragariae</name>
    <dbReference type="NCBI Taxonomy" id="53985"/>
    <lineage>
        <taxon>Eukaryota</taxon>
        <taxon>Sar</taxon>
        <taxon>Stramenopiles</taxon>
        <taxon>Oomycota</taxon>
        <taxon>Peronosporomycetes</taxon>
        <taxon>Peronosporales</taxon>
        <taxon>Peronosporaceae</taxon>
        <taxon>Phytophthora</taxon>
    </lineage>
</organism>
<dbReference type="EMBL" id="QXGF01004626">
    <property type="protein sequence ID" value="KAE8919525.1"/>
    <property type="molecule type" value="Genomic_DNA"/>
</dbReference>
<evidence type="ECO:0000313" key="16">
    <source>
        <dbReference type="EMBL" id="KAE9282907.1"/>
    </source>
</evidence>
<dbReference type="Proteomes" id="UP000429523">
    <property type="component" value="Unassembled WGS sequence"/>
</dbReference>
<feature type="chain" id="PRO_5033921920" description="RxLR effector protein" evidence="5">
    <location>
        <begin position="25"/>
        <end position="175"/>
    </location>
</feature>
<dbReference type="GO" id="GO:0005576">
    <property type="term" value="C:extracellular region"/>
    <property type="evidence" value="ECO:0007669"/>
    <property type="project" value="UniProtKB-SubCell"/>
</dbReference>
<evidence type="ECO:0000313" key="26">
    <source>
        <dbReference type="Proteomes" id="UP000488956"/>
    </source>
</evidence>
<dbReference type="InterPro" id="IPR031825">
    <property type="entry name" value="RXLR"/>
</dbReference>
<evidence type="ECO:0000313" key="24">
    <source>
        <dbReference type="Proteomes" id="UP000476176"/>
    </source>
</evidence>
<evidence type="ECO:0000313" key="21">
    <source>
        <dbReference type="Proteomes" id="UP000440732"/>
    </source>
</evidence>
<dbReference type="Proteomes" id="UP000440367">
    <property type="component" value="Unassembled WGS sequence"/>
</dbReference>
<dbReference type="EMBL" id="QXGD01004546">
    <property type="protein sequence ID" value="KAE9170042.1"/>
    <property type="molecule type" value="Genomic_DNA"/>
</dbReference>
<dbReference type="EMBL" id="QXGE01004607">
    <property type="protein sequence ID" value="KAE9270071.1"/>
    <property type="molecule type" value="Genomic_DNA"/>
</dbReference>
<evidence type="ECO:0000313" key="22">
    <source>
        <dbReference type="Proteomes" id="UP000441208"/>
    </source>
</evidence>
<dbReference type="AlphaFoldDB" id="A0A6A4BBF0"/>
<name>A0A6A4BBF0_9STRA</name>